<evidence type="ECO:0000256" key="8">
    <source>
        <dbReference type="ARBA" id="ARBA00037998"/>
    </source>
</evidence>
<feature type="transmembrane region" description="Helical" evidence="9">
    <location>
        <begin position="246"/>
        <end position="279"/>
    </location>
</feature>
<keyword evidence="5" id="KW-0029">Amino-acid transport</keyword>
<evidence type="ECO:0000256" key="7">
    <source>
        <dbReference type="ARBA" id="ARBA00023136"/>
    </source>
</evidence>
<dbReference type="PANTHER" id="PTHR11795:SF449">
    <property type="entry name" value="BRANCHED-CHAIN AMINO ACID TRANSPORT PERMEASE PROTEIN LIVH-RELATED"/>
    <property type="match status" value="1"/>
</dbReference>
<keyword evidence="7 9" id="KW-0472">Membrane</keyword>
<feature type="transmembrane region" description="Helical" evidence="9">
    <location>
        <begin position="12"/>
        <end position="33"/>
    </location>
</feature>
<dbReference type="FunCoup" id="G0ED38">
    <property type="interactions" value="22"/>
</dbReference>
<evidence type="ECO:0000256" key="4">
    <source>
        <dbReference type="ARBA" id="ARBA00022692"/>
    </source>
</evidence>
<dbReference type="RefSeq" id="WP_014026274.1">
    <property type="nucleotide sequence ID" value="NC_015931.1"/>
</dbReference>
<evidence type="ECO:0000256" key="2">
    <source>
        <dbReference type="ARBA" id="ARBA00022448"/>
    </source>
</evidence>
<proteinExistence type="inferred from homology"/>
<protein>
    <submittedName>
        <fullName evidence="10">Inner-membrane translocator</fullName>
    </submittedName>
</protein>
<feature type="transmembrane region" description="Helical" evidence="9">
    <location>
        <begin position="45"/>
        <end position="62"/>
    </location>
</feature>
<evidence type="ECO:0000313" key="10">
    <source>
        <dbReference type="EMBL" id="AEM38597.1"/>
    </source>
</evidence>
<sequence>MVALVDLMGSVIDALIFGTALALMAAGLSITYSVSRVANFAHGDFAVAGIVAYLLLTLLAYGRVAPETLQPSLSGFDGLMTLARLAFAFIFAGLVAVAALMLVFRPLRMRGANPLQLMVASIGVELVLRHAFYIWYVLSIGTGIIVAGVGPTIVNIGGVALSLNDVLPWIVGGVVISLLVLFFMYTMIGVSLRAVADNPDLAEASGINTTLVELIAWFLGGGLAGLGGVLWYTWTAPATHPMESGWLLLAFVFASVTLGGLGSVFSAMIAAYIISLAYYPVSEILIPTLKSLGLPVDVGLGYMVPLVVVIVSLMVMPEGLSPHLQRLWFRLEEAWKRWRYERAGL</sequence>
<evidence type="ECO:0000256" key="3">
    <source>
        <dbReference type="ARBA" id="ARBA00022475"/>
    </source>
</evidence>
<dbReference type="HOGENOM" id="CLU_039929_1_0_2"/>
<dbReference type="KEGG" id="pfm:Pyrfu_0728"/>
<keyword evidence="11" id="KW-1185">Reference proteome</keyword>
<feature type="transmembrane region" description="Helical" evidence="9">
    <location>
        <begin position="166"/>
        <end position="194"/>
    </location>
</feature>
<dbReference type="GO" id="GO:0005886">
    <property type="term" value="C:plasma membrane"/>
    <property type="evidence" value="ECO:0007669"/>
    <property type="project" value="UniProtKB-SubCell"/>
</dbReference>
<dbReference type="Pfam" id="PF02653">
    <property type="entry name" value="BPD_transp_2"/>
    <property type="match status" value="1"/>
</dbReference>
<dbReference type="AlphaFoldDB" id="G0ED38"/>
<feature type="transmembrane region" description="Helical" evidence="9">
    <location>
        <begin position="299"/>
        <end position="316"/>
    </location>
</feature>
<dbReference type="CDD" id="cd06582">
    <property type="entry name" value="TM_PBP1_LivH_like"/>
    <property type="match status" value="1"/>
</dbReference>
<feature type="transmembrane region" description="Helical" evidence="9">
    <location>
        <begin position="134"/>
        <end position="154"/>
    </location>
</feature>
<keyword evidence="4 9" id="KW-0812">Transmembrane</keyword>
<name>G0ED38_PYRF1</name>
<dbReference type="GO" id="GO:0006865">
    <property type="term" value="P:amino acid transport"/>
    <property type="evidence" value="ECO:0007669"/>
    <property type="project" value="UniProtKB-KW"/>
</dbReference>
<organism evidence="10 11">
    <name type="scientific">Pyrolobus fumarii (strain DSM 11204 / 1A)</name>
    <dbReference type="NCBI Taxonomy" id="694429"/>
    <lineage>
        <taxon>Archaea</taxon>
        <taxon>Thermoproteota</taxon>
        <taxon>Thermoprotei</taxon>
        <taxon>Desulfurococcales</taxon>
        <taxon>Pyrodictiaceae</taxon>
        <taxon>Pyrolobus</taxon>
    </lineage>
</organism>
<evidence type="ECO:0000313" key="11">
    <source>
        <dbReference type="Proteomes" id="UP000001037"/>
    </source>
</evidence>
<keyword evidence="3" id="KW-1003">Cell membrane</keyword>
<evidence type="ECO:0000256" key="6">
    <source>
        <dbReference type="ARBA" id="ARBA00022989"/>
    </source>
</evidence>
<dbReference type="PANTHER" id="PTHR11795">
    <property type="entry name" value="BRANCHED-CHAIN AMINO ACID TRANSPORT SYSTEM PERMEASE PROTEIN LIVH"/>
    <property type="match status" value="1"/>
</dbReference>
<dbReference type="InterPro" id="IPR052157">
    <property type="entry name" value="BCAA_transport_permease"/>
</dbReference>
<accession>G0ED38</accession>
<evidence type="ECO:0000256" key="1">
    <source>
        <dbReference type="ARBA" id="ARBA00004651"/>
    </source>
</evidence>
<comment type="similarity">
    <text evidence="8">Belongs to the binding-protein-dependent transport system permease family. LivHM subfamily.</text>
</comment>
<keyword evidence="2" id="KW-0813">Transport</keyword>
<dbReference type="eggNOG" id="arCOG01269">
    <property type="taxonomic scope" value="Archaea"/>
</dbReference>
<feature type="transmembrane region" description="Helical" evidence="9">
    <location>
        <begin position="82"/>
        <end position="104"/>
    </location>
</feature>
<keyword evidence="6 9" id="KW-1133">Transmembrane helix</keyword>
<comment type="subcellular location">
    <subcellularLocation>
        <location evidence="1">Cell membrane</location>
        <topology evidence="1">Multi-pass membrane protein</topology>
    </subcellularLocation>
</comment>
<feature type="transmembrane region" description="Helical" evidence="9">
    <location>
        <begin position="214"/>
        <end position="234"/>
    </location>
</feature>
<dbReference type="STRING" id="694429.Pyrfu_0728"/>
<dbReference type="GO" id="GO:0022857">
    <property type="term" value="F:transmembrane transporter activity"/>
    <property type="evidence" value="ECO:0007669"/>
    <property type="project" value="InterPro"/>
</dbReference>
<dbReference type="InParanoid" id="G0ED38"/>
<dbReference type="EMBL" id="CP002838">
    <property type="protein sequence ID" value="AEM38597.1"/>
    <property type="molecule type" value="Genomic_DNA"/>
</dbReference>
<evidence type="ECO:0000256" key="5">
    <source>
        <dbReference type="ARBA" id="ARBA00022970"/>
    </source>
</evidence>
<evidence type="ECO:0000256" key="9">
    <source>
        <dbReference type="SAM" id="Phobius"/>
    </source>
</evidence>
<dbReference type="OrthoDB" id="43815at2157"/>
<dbReference type="GeneID" id="11139196"/>
<reference evidence="10 11" key="1">
    <citation type="journal article" date="2011" name="Stand. Genomic Sci.">
        <title>Complete genome sequence of the hyperthermophilic chemolithoautotroph Pyrolobus fumarii type strain (1A).</title>
        <authorList>
            <person name="Anderson I."/>
            <person name="Goker M."/>
            <person name="Nolan M."/>
            <person name="Lucas S."/>
            <person name="Hammon N."/>
            <person name="Deshpande S."/>
            <person name="Cheng J.F."/>
            <person name="Tapia R."/>
            <person name="Han C."/>
            <person name="Goodwin L."/>
            <person name="Pitluck S."/>
            <person name="Huntemann M."/>
            <person name="Liolios K."/>
            <person name="Ivanova N."/>
            <person name="Pagani I."/>
            <person name="Mavromatis K."/>
            <person name="Ovchinikova G."/>
            <person name="Pati A."/>
            <person name="Chen A."/>
            <person name="Palaniappan K."/>
            <person name="Land M."/>
            <person name="Hauser L."/>
            <person name="Brambilla E.M."/>
            <person name="Huber H."/>
            <person name="Yasawong M."/>
            <person name="Rohde M."/>
            <person name="Spring S."/>
            <person name="Abt B."/>
            <person name="Sikorski J."/>
            <person name="Wirth R."/>
            <person name="Detter J.C."/>
            <person name="Woyke T."/>
            <person name="Bristow J."/>
            <person name="Eisen J.A."/>
            <person name="Markowitz V."/>
            <person name="Hugenholtz P."/>
            <person name="Kyrpides N.C."/>
            <person name="Klenk H.P."/>
            <person name="Lapidus A."/>
        </authorList>
    </citation>
    <scope>NUCLEOTIDE SEQUENCE [LARGE SCALE GENOMIC DNA]</scope>
    <source>
        <strain evidence="11">DSM 11204 / 1A</strain>
    </source>
</reference>
<dbReference type="Proteomes" id="UP000001037">
    <property type="component" value="Chromosome"/>
</dbReference>
<gene>
    <name evidence="10" type="ordered locus">Pyrfu_0728</name>
</gene>
<dbReference type="InterPro" id="IPR001851">
    <property type="entry name" value="ABC_transp_permease"/>
</dbReference>